<evidence type="ECO:0000313" key="5">
    <source>
        <dbReference type="Proteomes" id="UP001596303"/>
    </source>
</evidence>
<dbReference type="PANTHER" id="PTHR43708:SF1">
    <property type="entry name" value="GALACTOSE_LACTOSE METABOLISM REGULATORY PROTEIN GAL80"/>
    <property type="match status" value="1"/>
</dbReference>
<dbReference type="RefSeq" id="WP_377378473.1">
    <property type="nucleotide sequence ID" value="NZ_JBHSSW010000012.1"/>
</dbReference>
<protein>
    <submittedName>
        <fullName evidence="4">Gfo/Idh/MocA family protein</fullName>
    </submittedName>
</protein>
<comment type="caution">
    <text evidence="4">The sequence shown here is derived from an EMBL/GenBank/DDBJ whole genome shotgun (WGS) entry which is preliminary data.</text>
</comment>
<proteinExistence type="predicted"/>
<dbReference type="SUPFAM" id="SSF55347">
    <property type="entry name" value="Glyceraldehyde-3-phosphate dehydrogenase-like, C-terminal domain"/>
    <property type="match status" value="1"/>
</dbReference>
<dbReference type="SUPFAM" id="SSF51735">
    <property type="entry name" value="NAD(P)-binding Rossmann-fold domains"/>
    <property type="match status" value="1"/>
</dbReference>
<sequence>MTQDKIRIGIIGLKPDESWAGVAHVPSLKLLSDDYEITGVANSNLESSKAAAEALGIPNAFDNADALIASPDIDAVTVTITVPQHIKVVRAALNAGKHVYCEAPLGNGLAEAEEMADLARSKDLVAVVGLQARVSPPVLYMRKLIAEGFVGRVLSSSLSGWGGNWGATASNISRLGYLLDKSNGATMLTIPLGHTIAAVCDVLGDFTEISAMLDTRVRNVKSEDDGQILEQTAPDQILVTARLEQDVPLSIHYQGGMPNGTEGFVWDIHGTDGDLRVTAPFGHSQMAQLSLSGAKAGDGELKPLEVPETYCEGLTADPVPGNVARNYARMAKDFRTGNRAASTFDDAVGVQRVIDAIERASESGARVHLEPRDRPLPLNAKDHLA</sequence>
<dbReference type="InterPro" id="IPR036291">
    <property type="entry name" value="NAD(P)-bd_dom_sf"/>
</dbReference>
<dbReference type="PANTHER" id="PTHR43708">
    <property type="entry name" value="CONSERVED EXPRESSED OXIDOREDUCTASE (EUROFUNG)"/>
    <property type="match status" value="1"/>
</dbReference>
<dbReference type="Gene3D" id="3.40.50.720">
    <property type="entry name" value="NAD(P)-binding Rossmann-like Domain"/>
    <property type="match status" value="1"/>
</dbReference>
<feature type="domain" description="Gal80p-like C-terminal" evidence="3">
    <location>
        <begin position="136"/>
        <end position="278"/>
    </location>
</feature>
<evidence type="ECO:0000256" key="1">
    <source>
        <dbReference type="SAM" id="MobiDB-lite"/>
    </source>
</evidence>
<feature type="domain" description="Gfo/Idh/MocA-like oxidoreductase N-terminal" evidence="2">
    <location>
        <begin position="6"/>
        <end position="129"/>
    </location>
</feature>
<reference evidence="5" key="1">
    <citation type="journal article" date="2019" name="Int. J. Syst. Evol. Microbiol.">
        <title>The Global Catalogue of Microorganisms (GCM) 10K type strain sequencing project: providing services to taxonomists for standard genome sequencing and annotation.</title>
        <authorList>
            <consortium name="The Broad Institute Genomics Platform"/>
            <consortium name="The Broad Institute Genome Sequencing Center for Infectious Disease"/>
            <person name="Wu L."/>
            <person name="Ma J."/>
        </authorList>
    </citation>
    <scope>NUCLEOTIDE SEQUENCE [LARGE SCALE GENOMIC DNA]</scope>
    <source>
        <strain evidence="5">CGMCC-1.15741</strain>
    </source>
</reference>
<dbReference type="InterPro" id="IPR000683">
    <property type="entry name" value="Gfo/Idh/MocA-like_OxRdtase_N"/>
</dbReference>
<accession>A0ABW1S9N1</accession>
<dbReference type="Pfam" id="PF01408">
    <property type="entry name" value="GFO_IDH_MocA"/>
    <property type="match status" value="1"/>
</dbReference>
<evidence type="ECO:0000259" key="3">
    <source>
        <dbReference type="Pfam" id="PF22685"/>
    </source>
</evidence>
<evidence type="ECO:0000313" key="4">
    <source>
        <dbReference type="EMBL" id="MFC6198342.1"/>
    </source>
</evidence>
<keyword evidence="5" id="KW-1185">Reference proteome</keyword>
<dbReference type="EMBL" id="JBHSSW010000012">
    <property type="protein sequence ID" value="MFC6198342.1"/>
    <property type="molecule type" value="Genomic_DNA"/>
</dbReference>
<feature type="region of interest" description="Disordered" evidence="1">
    <location>
        <begin position="364"/>
        <end position="385"/>
    </location>
</feature>
<organism evidence="4 5">
    <name type="scientific">Ponticaulis profundi</name>
    <dbReference type="NCBI Taxonomy" id="2665222"/>
    <lineage>
        <taxon>Bacteria</taxon>
        <taxon>Pseudomonadati</taxon>
        <taxon>Pseudomonadota</taxon>
        <taxon>Alphaproteobacteria</taxon>
        <taxon>Hyphomonadales</taxon>
        <taxon>Hyphomonadaceae</taxon>
        <taxon>Ponticaulis</taxon>
    </lineage>
</organism>
<dbReference type="InterPro" id="IPR051317">
    <property type="entry name" value="Gfo/Idh/MocA_oxidoreduct"/>
</dbReference>
<dbReference type="Proteomes" id="UP001596303">
    <property type="component" value="Unassembled WGS sequence"/>
</dbReference>
<dbReference type="InterPro" id="IPR055080">
    <property type="entry name" value="Gal80p-like_C"/>
</dbReference>
<dbReference type="Pfam" id="PF22685">
    <property type="entry name" value="Gal80p_C-like"/>
    <property type="match status" value="1"/>
</dbReference>
<name>A0ABW1S9N1_9PROT</name>
<evidence type="ECO:0000259" key="2">
    <source>
        <dbReference type="Pfam" id="PF01408"/>
    </source>
</evidence>
<gene>
    <name evidence="4" type="ORF">ACFQDM_09640</name>
</gene>
<dbReference type="Gene3D" id="3.30.360.10">
    <property type="entry name" value="Dihydrodipicolinate Reductase, domain 2"/>
    <property type="match status" value="1"/>
</dbReference>